<dbReference type="RefSeq" id="WP_187242071.1">
    <property type="nucleotide sequence ID" value="NZ_BAAAOK010000017.1"/>
</dbReference>
<dbReference type="EMBL" id="JABVEC010000003">
    <property type="protein sequence ID" value="MBC6465050.1"/>
    <property type="molecule type" value="Genomic_DNA"/>
</dbReference>
<dbReference type="Gene3D" id="1.20.120.450">
    <property type="entry name" value="dinb family like domain"/>
    <property type="match status" value="1"/>
</dbReference>
<evidence type="ECO:0000313" key="2">
    <source>
        <dbReference type="EMBL" id="MBC6465050.1"/>
    </source>
</evidence>
<keyword evidence="2" id="KW-0413">Isomerase</keyword>
<comment type="caution">
    <text evidence="2">The sequence shown here is derived from an EMBL/GenBank/DDBJ whole genome shotgun (WGS) entry which is preliminary data.</text>
</comment>
<reference evidence="2 3" key="1">
    <citation type="submission" date="2020-06" db="EMBL/GenBank/DDBJ databases">
        <title>Actinomadura xiongansis sp. nov., isolated from soil of Baiyangdian.</title>
        <authorList>
            <person name="Zhang X."/>
        </authorList>
    </citation>
    <scope>NUCLEOTIDE SEQUENCE [LARGE SCALE GENOMIC DNA]</scope>
    <source>
        <strain evidence="2 3">HBUM206468</strain>
    </source>
</reference>
<accession>A0ABR7LJM1</accession>
<feature type="domain" description="Mycothiol-dependent maleylpyruvate isomerase metal-binding" evidence="1">
    <location>
        <begin position="10"/>
        <end position="159"/>
    </location>
</feature>
<evidence type="ECO:0000259" key="1">
    <source>
        <dbReference type="Pfam" id="PF11716"/>
    </source>
</evidence>
<keyword evidence="3" id="KW-1185">Reference proteome</keyword>
<evidence type="ECO:0000313" key="3">
    <source>
        <dbReference type="Proteomes" id="UP000805614"/>
    </source>
</evidence>
<dbReference type="Proteomes" id="UP000805614">
    <property type="component" value="Unassembled WGS sequence"/>
</dbReference>
<dbReference type="Pfam" id="PF11716">
    <property type="entry name" value="MDMPI_N"/>
    <property type="match status" value="1"/>
</dbReference>
<organism evidence="2 3">
    <name type="scientific">Actinomadura alba</name>
    <dbReference type="NCBI Taxonomy" id="406431"/>
    <lineage>
        <taxon>Bacteria</taxon>
        <taxon>Bacillati</taxon>
        <taxon>Actinomycetota</taxon>
        <taxon>Actinomycetes</taxon>
        <taxon>Streptosporangiales</taxon>
        <taxon>Thermomonosporaceae</taxon>
        <taxon>Actinomadura</taxon>
    </lineage>
</organism>
<gene>
    <name evidence="2" type="ORF">HKK74_06020</name>
</gene>
<protein>
    <submittedName>
        <fullName evidence="2">Maleylpyruvate isomerase N-terminal domain-containing protein</fullName>
    </submittedName>
</protein>
<dbReference type="GO" id="GO:0016853">
    <property type="term" value="F:isomerase activity"/>
    <property type="evidence" value="ECO:0007669"/>
    <property type="project" value="UniProtKB-KW"/>
</dbReference>
<name>A0ABR7LJM1_9ACTN</name>
<dbReference type="SUPFAM" id="SSF109854">
    <property type="entry name" value="DinB/YfiT-like putative metalloenzymes"/>
    <property type="match status" value="1"/>
</dbReference>
<dbReference type="InterPro" id="IPR024344">
    <property type="entry name" value="MDMPI_metal-binding"/>
</dbReference>
<dbReference type="InterPro" id="IPR034660">
    <property type="entry name" value="DinB/YfiT-like"/>
</dbReference>
<sequence length="211" mass="22519">MSAMDAYLSAADQAAALLRKPEVAAAWERPSALAEMTVGGLAGHLAFQIFSVGSAMREPASEEAPIPLLEHYARAAWIDAPLDGEVNAGIRAKGEVIGSEGPRSLWKRADASLAEVRTGLAGRSGDQAVFMPWTGWALRLDDFLTTRTMELAVHMDDLAVSVGLTTQDVSDAAFEPVLMLLTRLAARRHGQAALLRALTRVERAPAAINAF</sequence>
<proteinExistence type="predicted"/>